<keyword evidence="7" id="KW-1185">Reference proteome</keyword>
<comment type="cofactor">
    <cofactor evidence="1">
        <name>Mg(2+)</name>
        <dbReference type="ChEBI" id="CHEBI:18420"/>
    </cofactor>
</comment>
<dbReference type="InterPro" id="IPR008949">
    <property type="entry name" value="Isoprenoid_synthase_dom_sf"/>
</dbReference>
<dbReference type="InterPro" id="IPR005630">
    <property type="entry name" value="Terpene_synthase_metal-bd"/>
</dbReference>
<evidence type="ECO:0000256" key="2">
    <source>
        <dbReference type="ARBA" id="ARBA00022723"/>
    </source>
</evidence>
<dbReference type="Pfam" id="PF01397">
    <property type="entry name" value="Terpene_synth"/>
    <property type="match status" value="1"/>
</dbReference>
<dbReference type="InterPro" id="IPR008930">
    <property type="entry name" value="Terpenoid_cyclase/PrenylTrfase"/>
</dbReference>
<dbReference type="Gene3D" id="1.10.600.10">
    <property type="entry name" value="Farnesyl Diphosphate Synthase"/>
    <property type="match status" value="2"/>
</dbReference>
<evidence type="ECO:0000256" key="1">
    <source>
        <dbReference type="ARBA" id="ARBA00001946"/>
    </source>
</evidence>
<dbReference type="InterPro" id="IPR036965">
    <property type="entry name" value="Terpene_synth_N_sf"/>
</dbReference>
<dbReference type="SUPFAM" id="SSF48576">
    <property type="entry name" value="Terpenoid synthases"/>
    <property type="match status" value="1"/>
</dbReference>
<dbReference type="Gene3D" id="1.50.10.130">
    <property type="entry name" value="Terpene synthase, N-terminal domain"/>
    <property type="match status" value="1"/>
</dbReference>
<dbReference type="PANTHER" id="PTHR31225">
    <property type="entry name" value="OS04G0344100 PROTEIN-RELATED"/>
    <property type="match status" value="1"/>
</dbReference>
<dbReference type="GO" id="GO:0010333">
    <property type="term" value="F:terpene synthase activity"/>
    <property type="evidence" value="ECO:0007669"/>
    <property type="project" value="InterPro"/>
</dbReference>
<reference evidence="6 7" key="1">
    <citation type="submission" date="2024-01" db="EMBL/GenBank/DDBJ databases">
        <title>The genomes of 5 underutilized Papilionoideae crops provide insights into root nodulation and disease resistanc.</title>
        <authorList>
            <person name="Jiang F."/>
        </authorList>
    </citation>
    <scope>NUCLEOTIDE SEQUENCE [LARGE SCALE GENOMIC DNA]</scope>
    <source>
        <strain evidence="6">JINMINGXINNONG_FW02</strain>
        <tissue evidence="6">Leaves</tissue>
    </source>
</reference>
<gene>
    <name evidence="6" type="ORF">VNO80_27451</name>
</gene>
<dbReference type="PANTHER" id="PTHR31225:SF137">
    <property type="entry name" value="TERPENE SYNTHASE 11-RELATED"/>
    <property type="match status" value="1"/>
</dbReference>
<feature type="domain" description="Terpene synthase metal-binding" evidence="5">
    <location>
        <begin position="136"/>
        <end position="205"/>
    </location>
</feature>
<name>A0AAN9LK45_PHACN</name>
<feature type="domain" description="Terpene synthase N-terminal" evidence="4">
    <location>
        <begin position="7"/>
        <end position="64"/>
    </location>
</feature>
<accession>A0AAN9LK45</accession>
<evidence type="ECO:0000259" key="5">
    <source>
        <dbReference type="Pfam" id="PF03936"/>
    </source>
</evidence>
<sequence length="274" mass="31633">MLLFLVTDVFKKFLDKSGNFKESISNDIWEMLSMYEASYLGAKGEEVLEHAMEFSTAHLHQSLPHLSPDVGNLVVGALTLPRHLRMCRLEARNYIEEYSQVSNHMPYLLEMAKIDYDMLQSMHQKELAEISWWWKKFGVIERLGFARDKPAECFLRTVGIFPEPCYSNCRIELTKTICILLVMDDIFDTYGTLDELVLFTKAIKRIIHGFGACNFSHWDGLSKEAISMMNPYPRLFSCSGEILRLWDDLGTSREEEERGDNACSIQCLMTDNNI</sequence>
<dbReference type="InterPro" id="IPR050148">
    <property type="entry name" value="Terpene_synthase-like"/>
</dbReference>
<dbReference type="Pfam" id="PF03936">
    <property type="entry name" value="Terpene_synth_C"/>
    <property type="match status" value="2"/>
</dbReference>
<evidence type="ECO:0000256" key="3">
    <source>
        <dbReference type="ARBA" id="ARBA00022842"/>
    </source>
</evidence>
<dbReference type="Proteomes" id="UP001374584">
    <property type="component" value="Unassembled WGS sequence"/>
</dbReference>
<dbReference type="InterPro" id="IPR001906">
    <property type="entry name" value="Terpene_synth_N"/>
</dbReference>
<feature type="domain" description="Terpene synthase metal-binding" evidence="5">
    <location>
        <begin position="219"/>
        <end position="273"/>
    </location>
</feature>
<proteinExistence type="predicted"/>
<comment type="caution">
    <text evidence="6">The sequence shown here is derived from an EMBL/GenBank/DDBJ whole genome shotgun (WGS) entry which is preliminary data.</text>
</comment>
<evidence type="ECO:0000313" key="6">
    <source>
        <dbReference type="EMBL" id="KAK7335548.1"/>
    </source>
</evidence>
<evidence type="ECO:0008006" key="8">
    <source>
        <dbReference type="Google" id="ProtNLM"/>
    </source>
</evidence>
<dbReference type="GO" id="GO:0016114">
    <property type="term" value="P:terpenoid biosynthetic process"/>
    <property type="evidence" value="ECO:0007669"/>
    <property type="project" value="InterPro"/>
</dbReference>
<protein>
    <recommendedName>
        <fullName evidence="8">Terpene synthase metal-binding domain-containing protein</fullName>
    </recommendedName>
</protein>
<evidence type="ECO:0000259" key="4">
    <source>
        <dbReference type="Pfam" id="PF01397"/>
    </source>
</evidence>
<dbReference type="SUPFAM" id="SSF48239">
    <property type="entry name" value="Terpenoid cyclases/Protein prenyltransferases"/>
    <property type="match status" value="1"/>
</dbReference>
<keyword evidence="2" id="KW-0479">Metal-binding</keyword>
<organism evidence="6 7">
    <name type="scientific">Phaseolus coccineus</name>
    <name type="common">Scarlet runner bean</name>
    <name type="synonym">Phaseolus multiflorus</name>
    <dbReference type="NCBI Taxonomy" id="3886"/>
    <lineage>
        <taxon>Eukaryota</taxon>
        <taxon>Viridiplantae</taxon>
        <taxon>Streptophyta</taxon>
        <taxon>Embryophyta</taxon>
        <taxon>Tracheophyta</taxon>
        <taxon>Spermatophyta</taxon>
        <taxon>Magnoliopsida</taxon>
        <taxon>eudicotyledons</taxon>
        <taxon>Gunneridae</taxon>
        <taxon>Pentapetalae</taxon>
        <taxon>rosids</taxon>
        <taxon>fabids</taxon>
        <taxon>Fabales</taxon>
        <taxon>Fabaceae</taxon>
        <taxon>Papilionoideae</taxon>
        <taxon>50 kb inversion clade</taxon>
        <taxon>NPAAA clade</taxon>
        <taxon>indigoferoid/millettioid clade</taxon>
        <taxon>Phaseoleae</taxon>
        <taxon>Phaseolus</taxon>
    </lineage>
</organism>
<evidence type="ECO:0000313" key="7">
    <source>
        <dbReference type="Proteomes" id="UP001374584"/>
    </source>
</evidence>
<keyword evidence="3" id="KW-0460">Magnesium</keyword>
<dbReference type="GO" id="GO:0000287">
    <property type="term" value="F:magnesium ion binding"/>
    <property type="evidence" value="ECO:0007669"/>
    <property type="project" value="InterPro"/>
</dbReference>
<dbReference type="EMBL" id="JAYMYR010000010">
    <property type="protein sequence ID" value="KAK7335548.1"/>
    <property type="molecule type" value="Genomic_DNA"/>
</dbReference>
<dbReference type="AlphaFoldDB" id="A0AAN9LK45"/>